<proteinExistence type="predicted"/>
<evidence type="ECO:0000313" key="3">
    <source>
        <dbReference type="Proteomes" id="UP000077684"/>
    </source>
</evidence>
<comment type="caution">
    <text evidence="2">The sequence shown here is derived from an EMBL/GenBank/DDBJ whole genome shotgun (WGS) entry which is preliminary data.</text>
</comment>
<feature type="region of interest" description="Disordered" evidence="1">
    <location>
        <begin position="30"/>
        <end position="56"/>
    </location>
</feature>
<reference evidence="2" key="2">
    <citation type="journal article" date="2019" name="IMA Fungus">
        <title>Genome sequencing and comparison of five Tilletia species to identify candidate genes for the detection of regulated species infecting wheat.</title>
        <authorList>
            <person name="Nguyen H.D.T."/>
            <person name="Sultana T."/>
            <person name="Kesanakurti P."/>
            <person name="Hambleton S."/>
        </authorList>
    </citation>
    <scope>NUCLEOTIDE SEQUENCE</scope>
    <source>
        <strain evidence="2">DAOMC 236426</strain>
    </source>
</reference>
<dbReference type="AlphaFoldDB" id="A0A8X7MLX9"/>
<reference evidence="2" key="1">
    <citation type="submission" date="2016-04" db="EMBL/GenBank/DDBJ databases">
        <authorList>
            <person name="Nguyen H.D."/>
            <person name="Samba Siva P."/>
            <person name="Cullis J."/>
            <person name="Levesque C.A."/>
            <person name="Hambleton S."/>
        </authorList>
    </citation>
    <scope>NUCLEOTIDE SEQUENCE</scope>
    <source>
        <strain evidence="2">DAOMC 236426</strain>
    </source>
</reference>
<feature type="region of interest" description="Disordered" evidence="1">
    <location>
        <begin position="405"/>
        <end position="467"/>
    </location>
</feature>
<evidence type="ECO:0000256" key="1">
    <source>
        <dbReference type="SAM" id="MobiDB-lite"/>
    </source>
</evidence>
<gene>
    <name evidence="2" type="ORF">A4X06_0g7444</name>
</gene>
<organism evidence="2 3">
    <name type="scientific">Tilletia controversa</name>
    <name type="common">dwarf bunt fungus</name>
    <dbReference type="NCBI Taxonomy" id="13291"/>
    <lineage>
        <taxon>Eukaryota</taxon>
        <taxon>Fungi</taxon>
        <taxon>Dikarya</taxon>
        <taxon>Basidiomycota</taxon>
        <taxon>Ustilaginomycotina</taxon>
        <taxon>Exobasidiomycetes</taxon>
        <taxon>Tilletiales</taxon>
        <taxon>Tilletiaceae</taxon>
        <taxon>Tilletia</taxon>
    </lineage>
</organism>
<dbReference type="Proteomes" id="UP000077684">
    <property type="component" value="Unassembled WGS sequence"/>
</dbReference>
<sequence length="528" mass="57519">MTTNPPHATSIANVGHPLLTAVPQMAEISTDETADSSHLTTLPEERVQSPPSNLDRQFANTNRLVESMLSKFDGLDRRMTQMESSLSSLSSSVTIPSSPAPVGVPSTPTPTTAITTATPVNAAGFASNPRPGFVPPHQVPGATNSTPPRGVLVFRRLPTPTKKVFREVLGQLGSSVDKVIDGLTDADLEDSQPSLSTPAAEITVDNTVPSISITPSSSSSSRFRPCKPEYLPTYDGNPLELEKYLGRIGGILRTDPDEAWELAVLRSMPIRFSGDAEEWHSGMSPADAKRLVTFSDMAEAMRKEFRANRSEQRRLARARVWMPTAEPVATFYHVKLRALRVAFGQDQTDSVLVEDIVDSLPPTFRAMLRLPRVDPMLDDLRAELGTWEDTWRQIHPQFALRPAVTSPAAMSSTPPRRPPASSTAPTAASTPASSVPAPVRADQPSARNGPPLASTYDPSRVIPAANGKLRQYRRPHDDVVIELRHPCTRCGQDHFNFEHTHLVPAVRVMEVDDDDYPEVNSPAEGASF</sequence>
<keyword evidence="3" id="KW-1185">Reference proteome</keyword>
<feature type="compositionally biased region" description="Low complexity" evidence="1">
    <location>
        <begin position="405"/>
        <end position="441"/>
    </location>
</feature>
<evidence type="ECO:0000313" key="2">
    <source>
        <dbReference type="EMBL" id="KAE8241670.1"/>
    </source>
</evidence>
<dbReference type="EMBL" id="LWDE02001302">
    <property type="protein sequence ID" value="KAE8241670.1"/>
    <property type="molecule type" value="Genomic_DNA"/>
</dbReference>
<protein>
    <submittedName>
        <fullName evidence="2">Uncharacterized protein</fullName>
    </submittedName>
</protein>
<accession>A0A8X7MLX9</accession>
<name>A0A8X7MLX9_9BASI</name>